<feature type="domain" description="Tyr recombinase" evidence="5">
    <location>
        <begin position="177"/>
        <end position="383"/>
    </location>
</feature>
<proteinExistence type="inferred from homology"/>
<protein>
    <submittedName>
        <fullName evidence="6">Phage integrase</fullName>
    </submittedName>
</protein>
<accession>A0AB72XQT3</accession>
<evidence type="ECO:0000256" key="1">
    <source>
        <dbReference type="ARBA" id="ARBA00008857"/>
    </source>
</evidence>
<dbReference type="PANTHER" id="PTHR30629">
    <property type="entry name" value="PROPHAGE INTEGRASE"/>
    <property type="match status" value="1"/>
</dbReference>
<dbReference type="Gene3D" id="1.10.443.10">
    <property type="entry name" value="Intergrase catalytic core"/>
    <property type="match status" value="1"/>
</dbReference>
<evidence type="ECO:0000256" key="2">
    <source>
        <dbReference type="ARBA" id="ARBA00022908"/>
    </source>
</evidence>
<dbReference type="AlphaFoldDB" id="A0AB72XQT3"/>
<dbReference type="InterPro" id="IPR050808">
    <property type="entry name" value="Phage_Integrase"/>
</dbReference>
<dbReference type="InterPro" id="IPR013762">
    <property type="entry name" value="Integrase-like_cat_sf"/>
</dbReference>
<evidence type="ECO:0000313" key="7">
    <source>
        <dbReference type="Proteomes" id="UP000008896"/>
    </source>
</evidence>
<comment type="similarity">
    <text evidence="1">Belongs to the 'phage' integrase family.</text>
</comment>
<dbReference type="InterPro" id="IPR011010">
    <property type="entry name" value="DNA_brk_join_enz"/>
</dbReference>
<keyword evidence="4" id="KW-0233">DNA recombination</keyword>
<dbReference type="SUPFAM" id="SSF56349">
    <property type="entry name" value="DNA breaking-rejoining enzymes"/>
    <property type="match status" value="1"/>
</dbReference>
<gene>
    <name evidence="6" type="ordered locus">MCAN_36631</name>
</gene>
<dbReference type="Pfam" id="PF00589">
    <property type="entry name" value="Phage_integrase"/>
    <property type="match status" value="1"/>
</dbReference>
<dbReference type="Proteomes" id="UP000008896">
    <property type="component" value="Chromosome"/>
</dbReference>
<keyword evidence="2" id="KW-0229">DNA integration</keyword>
<evidence type="ECO:0000256" key="3">
    <source>
        <dbReference type="ARBA" id="ARBA00023125"/>
    </source>
</evidence>
<reference evidence="6 7" key="2">
    <citation type="journal article" date="2013" name="Nat. Genet.">
        <title>Genomic analysis of smooth tubercle bacilli provides insights into ancestry and pathoadaptation of Mycobacterium tuberculosis.</title>
        <authorList>
            <person name="Supply P."/>
            <person name="Marceau M."/>
            <person name="Mangenot S."/>
            <person name="Roche D."/>
            <person name="Rouanet C."/>
            <person name="Khanna V."/>
            <person name="Majlessi L."/>
            <person name="Criscuolo A."/>
            <person name="Tap J."/>
            <person name="Pawlik A."/>
            <person name="Fiette L."/>
            <person name="Orgeur M."/>
            <person name="Fabre M."/>
            <person name="Parmentier C."/>
            <person name="Frigui W."/>
            <person name="Simeone R."/>
            <person name="Boritsch E.C."/>
            <person name="Debrie A.S."/>
            <person name="Willery E."/>
            <person name="Walker D."/>
            <person name="Quail M.A."/>
            <person name="Ma L."/>
            <person name="Bouchier C."/>
            <person name="Salvignol G."/>
            <person name="Sayes F."/>
            <person name="Cascioferro A."/>
            <person name="Seemann T."/>
            <person name="Barbe V."/>
            <person name="Locht C."/>
            <person name="Gutierrez M.C."/>
            <person name="Leclerc C."/>
            <person name="Bentley S.D."/>
            <person name="Stinear T.P."/>
            <person name="Brisse S."/>
            <person name="Medigue C."/>
            <person name="Parkhill J."/>
            <person name="Cruveiller S."/>
            <person name="Brosch R."/>
        </authorList>
    </citation>
    <scope>NUCLEOTIDE SEQUENCE [LARGE SCALE GENOMIC DNA]</scope>
    <source>
        <strain evidence="6 7">CIPT 140010059</strain>
    </source>
</reference>
<dbReference type="GO" id="GO:0015074">
    <property type="term" value="P:DNA integration"/>
    <property type="evidence" value="ECO:0007669"/>
    <property type="project" value="UniProtKB-KW"/>
</dbReference>
<organism evidence="6 7">
    <name type="scientific">Mycobacterium canettii (strain CIPT 140010059)</name>
    <dbReference type="NCBI Taxonomy" id="1048245"/>
    <lineage>
        <taxon>Bacteria</taxon>
        <taxon>Bacillati</taxon>
        <taxon>Actinomycetota</taxon>
        <taxon>Actinomycetes</taxon>
        <taxon>Mycobacteriales</taxon>
        <taxon>Mycobacteriaceae</taxon>
        <taxon>Mycobacterium</taxon>
        <taxon>Mycobacterium tuberculosis complex</taxon>
    </lineage>
</organism>
<dbReference type="EMBL" id="HE572590">
    <property type="protein sequence ID" value="CCC45994.1"/>
    <property type="molecule type" value="Genomic_DNA"/>
</dbReference>
<keyword evidence="3" id="KW-0238">DNA-binding</keyword>
<sequence length="408" mass="44609">MPRQRLQPGEHGRITEWSSGGRFFASTYVRDSDGKRRRVERSSGKSVEDARRILQRHLVKRRAPLSGQLVTDRTTLGELFEAWLEAKVFEDGIKPQTVGQYRQVWAKHGAERLGALRVSELPTSKANAHIQAVAVATPSQAGYLRIILRGMFSLAVRFDVLAVNPIVETRTAKVHRKPARAMTAAEFERVRAAVKAYAGREGHGGPKPGRLLPAFVEVLAATGARPSEVLALRWSDVDLLADPPTVTISGTLVDHQRVAGKALHRQETRKGDAPEHTVVLPRFGVEAFTALLGETGPAGPVFASRSGGWMSLANLRRGLRAALPDDLRWVTPHSFRRTVATVVRDDHGPALAQQQLSHSKLATTEAHYLQRHTHGPDVRGTLDRFAAGKVAAESIRKVSSEPDISGGS</sequence>
<dbReference type="GeneID" id="45427639"/>
<name>A0AB72XQT3_MYCCP</name>
<dbReference type="RefSeq" id="WP_014001858.1">
    <property type="nucleotide sequence ID" value="NC_015848.1"/>
</dbReference>
<dbReference type="GO" id="GO:0003677">
    <property type="term" value="F:DNA binding"/>
    <property type="evidence" value="ECO:0007669"/>
    <property type="project" value="UniProtKB-KW"/>
</dbReference>
<dbReference type="Gene3D" id="1.10.150.130">
    <property type="match status" value="1"/>
</dbReference>
<dbReference type="KEGG" id="mce:MCAN_36631"/>
<evidence type="ECO:0000313" key="6">
    <source>
        <dbReference type="EMBL" id="CCC45994.1"/>
    </source>
</evidence>
<dbReference type="PANTHER" id="PTHR30629:SF2">
    <property type="entry name" value="PROPHAGE INTEGRASE INTS-RELATED"/>
    <property type="match status" value="1"/>
</dbReference>
<dbReference type="GO" id="GO:0006310">
    <property type="term" value="P:DNA recombination"/>
    <property type="evidence" value="ECO:0007669"/>
    <property type="project" value="UniProtKB-KW"/>
</dbReference>
<evidence type="ECO:0000259" key="5">
    <source>
        <dbReference type="PROSITE" id="PS51898"/>
    </source>
</evidence>
<evidence type="ECO:0000256" key="4">
    <source>
        <dbReference type="ARBA" id="ARBA00023172"/>
    </source>
</evidence>
<dbReference type="InterPro" id="IPR002104">
    <property type="entry name" value="Integrase_catalytic"/>
</dbReference>
<dbReference type="InterPro" id="IPR010998">
    <property type="entry name" value="Integrase_recombinase_N"/>
</dbReference>
<dbReference type="PROSITE" id="PS51898">
    <property type="entry name" value="TYR_RECOMBINASE"/>
    <property type="match status" value="1"/>
</dbReference>
<reference evidence="6 7" key="1">
    <citation type="journal article" date="2012" name="PLoS Negl. Trop. Dis.">
        <title>The Genome of Mycobacterium Africanum West African 2 Reveals a Lineage-Specific Locus and Genome Erosion Common to the M. tuberculosis Complex.</title>
        <authorList>
            <person name="Bentley S.D."/>
            <person name="Comas I."/>
            <person name="Bryant J.M."/>
            <person name="Walker D."/>
            <person name="Smith N.H."/>
            <person name="Harris S.R."/>
            <person name="Thurston S."/>
            <person name="Gagneux S."/>
            <person name="Wood J."/>
            <person name="Antonio M."/>
            <person name="Quail M.A."/>
            <person name="Gehre F."/>
            <person name="Adegbola R.A."/>
            <person name="Parkhill J."/>
            <person name="de Jong B.C."/>
        </authorList>
    </citation>
    <scope>NUCLEOTIDE SEQUENCE [LARGE SCALE GENOMIC DNA]</scope>
    <source>
        <strain evidence="6 7">CIPT 140010059</strain>
    </source>
</reference>